<dbReference type="GO" id="GO:0017089">
    <property type="term" value="F:glycolipid transfer activity"/>
    <property type="evidence" value="ECO:0007669"/>
    <property type="project" value="TreeGrafter"/>
</dbReference>
<dbReference type="AlphaFoldDB" id="A0A919CID2"/>
<dbReference type="GO" id="GO:0043165">
    <property type="term" value="P:Gram-negative-bacterium-type cell outer membrane assembly"/>
    <property type="evidence" value="ECO:0007669"/>
    <property type="project" value="UniProtKB-UniRule"/>
</dbReference>
<evidence type="ECO:0000259" key="5">
    <source>
        <dbReference type="Pfam" id="PF03968"/>
    </source>
</evidence>
<comment type="subunit">
    <text evidence="4">Component of the lipopolysaccharide transport and assembly complex.</text>
</comment>
<keyword evidence="7" id="KW-1185">Reference proteome</keyword>
<dbReference type="InterPro" id="IPR052037">
    <property type="entry name" value="LPS_export_LptA"/>
</dbReference>
<dbReference type="GO" id="GO:0015920">
    <property type="term" value="P:lipopolysaccharide transport"/>
    <property type="evidence" value="ECO:0007669"/>
    <property type="project" value="UniProtKB-UniRule"/>
</dbReference>
<feature type="domain" description="Organic solvent tolerance-like N-terminal" evidence="5">
    <location>
        <begin position="23"/>
        <end position="133"/>
    </location>
</feature>
<name>A0A919CID2_9GAMM</name>
<keyword evidence="3 4" id="KW-0574">Periplasm</keyword>
<evidence type="ECO:0000256" key="3">
    <source>
        <dbReference type="ARBA" id="ARBA00022764"/>
    </source>
</evidence>
<comment type="similarity">
    <text evidence="4">Belongs to the LptA family.</text>
</comment>
<keyword evidence="2" id="KW-0732">Signal</keyword>
<comment type="function">
    <text evidence="4">Involved in the assembly of lipopolysaccharide (LPS). Required for the translocation of LPS from the inner membrane to the outer membrane. May form a bridge between the inner membrane and the outer membrane, via interactions with LptC and LptD, thereby facilitating LPS transfer across the periplasm.</text>
</comment>
<evidence type="ECO:0000256" key="1">
    <source>
        <dbReference type="ARBA" id="ARBA00022448"/>
    </source>
</evidence>
<sequence>MLATLLISTNASALPEDKDQPIKIAADTAVRDEKQGTTVYSGNVRMNQGTLNIDADTITIYHTGEDASRIVATGTPAQLEQQPEIDKALLKAEAATIEYFKNEERVQLREAARIEQDGSIVTGDTIDYFMAEQLVKADSSARDTGNRVEVVIPAQTVQENQ</sequence>
<dbReference type="Pfam" id="PF03968">
    <property type="entry name" value="LptD_N"/>
    <property type="match status" value="1"/>
</dbReference>
<dbReference type="Gene3D" id="2.60.450.10">
    <property type="entry name" value="Lipopolysaccharide (LPS) transport protein A like domain"/>
    <property type="match status" value="1"/>
</dbReference>
<evidence type="ECO:0000256" key="4">
    <source>
        <dbReference type="HAMAP-Rule" id="MF_01914"/>
    </source>
</evidence>
<dbReference type="EMBL" id="BMYM01000001">
    <property type="protein sequence ID" value="GHD25808.1"/>
    <property type="molecule type" value="Genomic_DNA"/>
</dbReference>
<proteinExistence type="inferred from homology"/>
<dbReference type="GO" id="GO:0001530">
    <property type="term" value="F:lipopolysaccharide binding"/>
    <property type="evidence" value="ECO:0007669"/>
    <property type="project" value="InterPro"/>
</dbReference>
<organism evidence="6 7">
    <name type="scientific">Parahalioglobus pacificus</name>
    <dbReference type="NCBI Taxonomy" id="930806"/>
    <lineage>
        <taxon>Bacteria</taxon>
        <taxon>Pseudomonadati</taxon>
        <taxon>Pseudomonadota</taxon>
        <taxon>Gammaproteobacteria</taxon>
        <taxon>Cellvibrionales</taxon>
        <taxon>Halieaceae</taxon>
        <taxon>Parahalioglobus</taxon>
    </lineage>
</organism>
<reference evidence="6" key="1">
    <citation type="journal article" date="2014" name="Int. J. Syst. Evol. Microbiol.">
        <title>Complete genome sequence of Corynebacterium casei LMG S-19264T (=DSM 44701T), isolated from a smear-ripened cheese.</title>
        <authorList>
            <consortium name="US DOE Joint Genome Institute (JGI-PGF)"/>
            <person name="Walter F."/>
            <person name="Albersmeier A."/>
            <person name="Kalinowski J."/>
            <person name="Ruckert C."/>
        </authorList>
    </citation>
    <scope>NUCLEOTIDE SEQUENCE</scope>
    <source>
        <strain evidence="6">KCTC 23430</strain>
    </source>
</reference>
<comment type="subcellular location">
    <subcellularLocation>
        <location evidence="4">Periplasm</location>
    </subcellularLocation>
</comment>
<dbReference type="GO" id="GO:0030288">
    <property type="term" value="C:outer membrane-bounded periplasmic space"/>
    <property type="evidence" value="ECO:0007669"/>
    <property type="project" value="TreeGrafter"/>
</dbReference>
<dbReference type="InterPro" id="IPR005653">
    <property type="entry name" value="OstA-like_N"/>
</dbReference>
<evidence type="ECO:0000313" key="7">
    <source>
        <dbReference type="Proteomes" id="UP000644693"/>
    </source>
</evidence>
<evidence type="ECO:0000256" key="2">
    <source>
        <dbReference type="ARBA" id="ARBA00022729"/>
    </source>
</evidence>
<dbReference type="HAMAP" id="MF_01914">
    <property type="entry name" value="LPS_assembly_LptA"/>
    <property type="match status" value="1"/>
</dbReference>
<dbReference type="GO" id="GO:0009279">
    <property type="term" value="C:cell outer membrane"/>
    <property type="evidence" value="ECO:0007669"/>
    <property type="project" value="TreeGrafter"/>
</dbReference>
<accession>A0A919CID2</accession>
<dbReference type="PANTHER" id="PTHR36504:SF1">
    <property type="entry name" value="LIPOPOLYSACCHARIDE EXPORT SYSTEM PROTEIN LPTA"/>
    <property type="match status" value="1"/>
</dbReference>
<keyword evidence="1 4" id="KW-0813">Transport</keyword>
<dbReference type="InterPro" id="IPR014340">
    <property type="entry name" value="LptA"/>
</dbReference>
<gene>
    <name evidence="4" type="primary">lptA</name>
    <name evidence="6" type="ORF">GCM10007053_02050</name>
</gene>
<comment type="caution">
    <text evidence="6">The sequence shown here is derived from an EMBL/GenBank/DDBJ whole genome shotgun (WGS) entry which is preliminary data.</text>
</comment>
<dbReference type="NCBIfam" id="TIGR03002">
    <property type="entry name" value="outer_YhbN_LptA"/>
    <property type="match status" value="1"/>
</dbReference>
<reference evidence="6" key="2">
    <citation type="submission" date="2020-09" db="EMBL/GenBank/DDBJ databases">
        <authorList>
            <person name="Sun Q."/>
            <person name="Kim S."/>
        </authorList>
    </citation>
    <scope>NUCLEOTIDE SEQUENCE</scope>
    <source>
        <strain evidence="6">KCTC 23430</strain>
    </source>
</reference>
<protein>
    <recommendedName>
        <fullName evidence="4">Lipopolysaccharide export system protein LptA</fullName>
    </recommendedName>
</protein>
<dbReference type="PANTHER" id="PTHR36504">
    <property type="entry name" value="LIPOPOLYSACCHARIDE EXPORT SYSTEM PROTEIN LPTA"/>
    <property type="match status" value="1"/>
</dbReference>
<dbReference type="Proteomes" id="UP000644693">
    <property type="component" value="Unassembled WGS sequence"/>
</dbReference>
<evidence type="ECO:0000313" key="6">
    <source>
        <dbReference type="EMBL" id="GHD25808.1"/>
    </source>
</evidence>